<proteinExistence type="predicted"/>
<name>A0AB34IIG5_PRYPA</name>
<feature type="transmembrane region" description="Helical" evidence="6">
    <location>
        <begin position="171"/>
        <end position="193"/>
    </location>
</feature>
<keyword evidence="3 6" id="KW-1133">Transmembrane helix</keyword>
<keyword evidence="2 6" id="KW-0812">Transmembrane</keyword>
<evidence type="ECO:0000259" key="7">
    <source>
        <dbReference type="Pfam" id="PF03151"/>
    </source>
</evidence>
<feature type="transmembrane region" description="Helical" evidence="6">
    <location>
        <begin position="116"/>
        <end position="134"/>
    </location>
</feature>
<comment type="caution">
    <text evidence="8">The sequence shown here is derived from an EMBL/GenBank/DDBJ whole genome shotgun (WGS) entry which is preliminary data.</text>
</comment>
<dbReference type="SUPFAM" id="SSF103481">
    <property type="entry name" value="Multidrug resistance efflux transporter EmrE"/>
    <property type="match status" value="1"/>
</dbReference>
<dbReference type="PANTHER" id="PTHR11132">
    <property type="entry name" value="SOLUTE CARRIER FAMILY 35"/>
    <property type="match status" value="1"/>
</dbReference>
<evidence type="ECO:0000256" key="4">
    <source>
        <dbReference type="ARBA" id="ARBA00023136"/>
    </source>
</evidence>
<feature type="transmembrane region" description="Helical" evidence="6">
    <location>
        <begin position="53"/>
        <end position="76"/>
    </location>
</feature>
<feature type="transmembrane region" description="Helical" evidence="6">
    <location>
        <begin position="295"/>
        <end position="311"/>
    </location>
</feature>
<protein>
    <recommendedName>
        <fullName evidence="7">Sugar phosphate transporter domain-containing protein</fullName>
    </recommendedName>
</protein>
<feature type="region of interest" description="Disordered" evidence="5">
    <location>
        <begin position="330"/>
        <end position="353"/>
    </location>
</feature>
<organism evidence="8 9">
    <name type="scientific">Prymnesium parvum</name>
    <name type="common">Toxic golden alga</name>
    <dbReference type="NCBI Taxonomy" id="97485"/>
    <lineage>
        <taxon>Eukaryota</taxon>
        <taxon>Haptista</taxon>
        <taxon>Haptophyta</taxon>
        <taxon>Prymnesiophyceae</taxon>
        <taxon>Prymnesiales</taxon>
        <taxon>Prymnesiaceae</taxon>
        <taxon>Prymnesium</taxon>
    </lineage>
</organism>
<dbReference type="InterPro" id="IPR037185">
    <property type="entry name" value="EmrE-like"/>
</dbReference>
<dbReference type="EMBL" id="JBGBPQ010000027">
    <property type="protein sequence ID" value="KAL1498686.1"/>
    <property type="molecule type" value="Genomic_DNA"/>
</dbReference>
<evidence type="ECO:0000313" key="8">
    <source>
        <dbReference type="EMBL" id="KAL1498686.1"/>
    </source>
</evidence>
<dbReference type="GO" id="GO:0016020">
    <property type="term" value="C:membrane"/>
    <property type="evidence" value="ECO:0007669"/>
    <property type="project" value="UniProtKB-SubCell"/>
</dbReference>
<feature type="transmembrane region" description="Helical" evidence="6">
    <location>
        <begin position="268"/>
        <end position="289"/>
    </location>
</feature>
<reference evidence="8 9" key="1">
    <citation type="journal article" date="2024" name="Science">
        <title>Giant polyketide synthase enzymes in the biosynthesis of giant marine polyether toxins.</title>
        <authorList>
            <person name="Fallon T.R."/>
            <person name="Shende V.V."/>
            <person name="Wierzbicki I.H."/>
            <person name="Pendleton A.L."/>
            <person name="Watervoot N.F."/>
            <person name="Auber R.P."/>
            <person name="Gonzalez D.J."/>
            <person name="Wisecaver J.H."/>
            <person name="Moore B.S."/>
        </authorList>
    </citation>
    <scope>NUCLEOTIDE SEQUENCE [LARGE SCALE GENOMIC DNA]</scope>
    <source>
        <strain evidence="8 9">12B1</strain>
    </source>
</reference>
<evidence type="ECO:0000313" key="9">
    <source>
        <dbReference type="Proteomes" id="UP001515480"/>
    </source>
</evidence>
<gene>
    <name evidence="8" type="ORF">AB1Y20_013998</name>
</gene>
<dbReference type="Proteomes" id="UP001515480">
    <property type="component" value="Unassembled WGS sequence"/>
</dbReference>
<evidence type="ECO:0000256" key="1">
    <source>
        <dbReference type="ARBA" id="ARBA00004141"/>
    </source>
</evidence>
<evidence type="ECO:0000256" key="6">
    <source>
        <dbReference type="SAM" id="Phobius"/>
    </source>
</evidence>
<feature type="domain" description="Sugar phosphate transporter" evidence="7">
    <location>
        <begin position="31"/>
        <end position="311"/>
    </location>
</feature>
<dbReference type="AlphaFoldDB" id="A0AB34IIG5"/>
<dbReference type="Pfam" id="PF03151">
    <property type="entry name" value="TPT"/>
    <property type="match status" value="1"/>
</dbReference>
<evidence type="ECO:0000256" key="2">
    <source>
        <dbReference type="ARBA" id="ARBA00022692"/>
    </source>
</evidence>
<feature type="transmembrane region" description="Helical" evidence="6">
    <location>
        <begin position="143"/>
        <end position="159"/>
    </location>
</feature>
<feature type="transmembrane region" description="Helical" evidence="6">
    <location>
        <begin position="243"/>
        <end position="261"/>
    </location>
</feature>
<feature type="transmembrane region" description="Helical" evidence="6">
    <location>
        <begin position="205"/>
        <end position="223"/>
    </location>
</feature>
<evidence type="ECO:0000256" key="5">
    <source>
        <dbReference type="SAM" id="MobiDB-lite"/>
    </source>
</evidence>
<keyword evidence="9" id="KW-1185">Reference proteome</keyword>
<feature type="transmembrane region" description="Helical" evidence="6">
    <location>
        <begin position="88"/>
        <end position="104"/>
    </location>
</feature>
<dbReference type="InterPro" id="IPR050186">
    <property type="entry name" value="TPT_transporter"/>
</dbReference>
<feature type="transmembrane region" description="Helical" evidence="6">
    <location>
        <begin position="20"/>
        <end position="41"/>
    </location>
</feature>
<evidence type="ECO:0000256" key="3">
    <source>
        <dbReference type="ARBA" id="ARBA00022989"/>
    </source>
</evidence>
<comment type="subcellular location">
    <subcellularLocation>
        <location evidence="1">Membrane</location>
        <topology evidence="1">Multi-pass membrane protein</topology>
    </subcellularLocation>
</comment>
<sequence>MACVKQIEQSMLRHGGRPCAHMEIPCAVLTYCCCSGGMLIVNKLALHHIPLPAVLTVCQFSSASLVVYTCKLLGILEMDNFEWARGRYFLVYVAFFTIGTYTNMKVLSLANVETVVVFRSCTPLAVSICDYVFYERELPNRRSCAALLLITLGAAGYMVTDREFQLHGLRAYFWVSIWWVVLVVQLTFGKFLVGNLNNKTLWTPVLYTNTFSVIPTLIIGWLAGEISERRLLAISFDTPTLCWVFLSCAIGILISWAGFWCQSLVTATAYSVVGVMNKILTVAVDIMIWHNHGSVFGMGSLCLCIVGGSLYQQAPFRADSRAIEVNPEETALQSSTDELAKADDDPQLLIQKS</sequence>
<keyword evidence="4 6" id="KW-0472">Membrane</keyword>
<dbReference type="InterPro" id="IPR004853">
    <property type="entry name" value="Sugar_P_trans_dom"/>
</dbReference>
<accession>A0AB34IIG5</accession>